<dbReference type="Pfam" id="PF02607">
    <property type="entry name" value="B12-binding_2"/>
    <property type="match status" value="1"/>
</dbReference>
<dbReference type="EMBL" id="CADCVV010000160">
    <property type="protein sequence ID" value="CAA9511838.1"/>
    <property type="molecule type" value="Genomic_DNA"/>
</dbReference>
<evidence type="ECO:0000259" key="4">
    <source>
        <dbReference type="PROSITE" id="PS51337"/>
    </source>
</evidence>
<dbReference type="Gene3D" id="3.40.50.280">
    <property type="entry name" value="Cobalamin-binding domain"/>
    <property type="match status" value="1"/>
</dbReference>
<dbReference type="SUPFAM" id="SSF47644">
    <property type="entry name" value="Methionine synthase domain"/>
    <property type="match status" value="1"/>
</dbReference>
<dbReference type="GO" id="GO:0046653">
    <property type="term" value="P:tetrahydrofolate metabolic process"/>
    <property type="evidence" value="ECO:0007669"/>
    <property type="project" value="TreeGrafter"/>
</dbReference>
<feature type="domain" description="B12-binding" evidence="3">
    <location>
        <begin position="106"/>
        <end position="230"/>
    </location>
</feature>
<keyword evidence="2" id="KW-0170">Cobalt</keyword>
<organism evidence="5">
    <name type="scientific">uncultured Solirubrobacterales bacterium</name>
    <dbReference type="NCBI Taxonomy" id="768556"/>
    <lineage>
        <taxon>Bacteria</taxon>
        <taxon>Bacillati</taxon>
        <taxon>Actinomycetota</taxon>
        <taxon>Thermoleophilia</taxon>
        <taxon>Solirubrobacterales</taxon>
        <taxon>environmental samples</taxon>
    </lineage>
</organism>
<dbReference type="GO" id="GO:0008705">
    <property type="term" value="F:methionine synthase activity"/>
    <property type="evidence" value="ECO:0007669"/>
    <property type="project" value="TreeGrafter"/>
</dbReference>
<protein>
    <recommendedName>
        <fullName evidence="6">B12-binding domain-containing protein</fullName>
    </recommendedName>
</protein>
<dbReference type="PROSITE" id="PS51337">
    <property type="entry name" value="B12_BINDING_NTER"/>
    <property type="match status" value="1"/>
</dbReference>
<feature type="domain" description="B12-binding N-terminal" evidence="4">
    <location>
        <begin position="12"/>
        <end position="106"/>
    </location>
</feature>
<dbReference type="InterPro" id="IPR036594">
    <property type="entry name" value="Meth_synthase_dom"/>
</dbReference>
<reference evidence="5" key="1">
    <citation type="submission" date="2020-02" db="EMBL/GenBank/DDBJ databases">
        <authorList>
            <person name="Meier V. D."/>
        </authorList>
    </citation>
    <scope>NUCLEOTIDE SEQUENCE</scope>
    <source>
        <strain evidence="5">AVDCRST_MAG17</strain>
    </source>
</reference>
<dbReference type="Pfam" id="PF02310">
    <property type="entry name" value="B12-binding"/>
    <property type="match status" value="1"/>
</dbReference>
<dbReference type="PANTHER" id="PTHR45833:SF1">
    <property type="entry name" value="METHIONINE SYNTHASE"/>
    <property type="match status" value="1"/>
</dbReference>
<dbReference type="PANTHER" id="PTHR45833">
    <property type="entry name" value="METHIONINE SYNTHASE"/>
    <property type="match status" value="1"/>
</dbReference>
<dbReference type="GO" id="GO:0005829">
    <property type="term" value="C:cytosol"/>
    <property type="evidence" value="ECO:0007669"/>
    <property type="project" value="TreeGrafter"/>
</dbReference>
<evidence type="ECO:0000313" key="5">
    <source>
        <dbReference type="EMBL" id="CAA9511838.1"/>
    </source>
</evidence>
<name>A0A6J4T2S7_9ACTN</name>
<keyword evidence="1" id="KW-0479">Metal-binding</keyword>
<accession>A0A6J4T2S7</accession>
<dbReference type="GO" id="GO:0046872">
    <property type="term" value="F:metal ion binding"/>
    <property type="evidence" value="ECO:0007669"/>
    <property type="project" value="UniProtKB-KW"/>
</dbReference>
<dbReference type="AlphaFoldDB" id="A0A6J4T2S7"/>
<dbReference type="SMART" id="SM01018">
    <property type="entry name" value="B12-binding_2"/>
    <property type="match status" value="1"/>
</dbReference>
<dbReference type="InterPro" id="IPR036724">
    <property type="entry name" value="Cobalamin-bd_sf"/>
</dbReference>
<dbReference type="PROSITE" id="PS51332">
    <property type="entry name" value="B12_BINDING"/>
    <property type="match status" value="1"/>
</dbReference>
<dbReference type="InterPro" id="IPR050554">
    <property type="entry name" value="Met_Synthase/Corrinoid"/>
</dbReference>
<gene>
    <name evidence="5" type="ORF">AVDCRST_MAG17-1993</name>
</gene>
<evidence type="ECO:0000259" key="3">
    <source>
        <dbReference type="PROSITE" id="PS51332"/>
    </source>
</evidence>
<dbReference type="InterPro" id="IPR006158">
    <property type="entry name" value="Cobalamin-bd"/>
</dbReference>
<sequence length="230" mass="24419">MSVNFPPSRGGEGQAALLSELREAYTAALILGEEVGAEVVVREALEAGLDEATIQEEVLTPSLRRVGDLWERGSLTVADEHLATQITLRVLALGREAERVATGRRQKRVMLAGVEGEEHIVGLRMASELLTSGGYETLFLGSDVPIDSLAQIVEKHRPNVLALTATMPESGGLLRLAIDEARRGDPGLSLLVGGQGVPREFRGGEGVSVAAELSGVIETVDALIRRPGLN</sequence>
<dbReference type="GO" id="GO:0050667">
    <property type="term" value="P:homocysteine metabolic process"/>
    <property type="evidence" value="ECO:0007669"/>
    <property type="project" value="TreeGrafter"/>
</dbReference>
<evidence type="ECO:0000256" key="2">
    <source>
        <dbReference type="ARBA" id="ARBA00023285"/>
    </source>
</evidence>
<dbReference type="InterPro" id="IPR003759">
    <property type="entry name" value="Cbl-bd_cap"/>
</dbReference>
<dbReference type="GO" id="GO:0031419">
    <property type="term" value="F:cobalamin binding"/>
    <property type="evidence" value="ECO:0007669"/>
    <property type="project" value="InterPro"/>
</dbReference>
<dbReference type="Gene3D" id="1.10.1240.10">
    <property type="entry name" value="Methionine synthase domain"/>
    <property type="match status" value="1"/>
</dbReference>
<dbReference type="SUPFAM" id="SSF52242">
    <property type="entry name" value="Cobalamin (vitamin B12)-binding domain"/>
    <property type="match status" value="1"/>
</dbReference>
<evidence type="ECO:0008006" key="6">
    <source>
        <dbReference type="Google" id="ProtNLM"/>
    </source>
</evidence>
<evidence type="ECO:0000256" key="1">
    <source>
        <dbReference type="ARBA" id="ARBA00022723"/>
    </source>
</evidence>
<proteinExistence type="predicted"/>